<evidence type="ECO:0000256" key="4">
    <source>
        <dbReference type="ARBA" id="ARBA00022598"/>
    </source>
</evidence>
<comment type="pathway">
    <text evidence="2 11">Amino-acid biosynthesis; L-arginine biosynthesis; carbamoyl phosphate from bicarbonate: step 1/1.</text>
</comment>
<dbReference type="SMART" id="SM01097">
    <property type="entry name" value="CPSase_sm_chain"/>
    <property type="match status" value="1"/>
</dbReference>
<sequence>MQAYLILANGTVLPGQSIGCPGTTVGEVVFATGMVGFEETLTDPSYYGQIITQTYPLIGNYGMNSEDMESDRIWAKGYIVREACTAPSNFRSEKTLDTFLKENGIIGIEGIDTRSLTRTLRESGVMNGAITTEFDPAADLDRLASLMQQIQGYAVRGAVKATTCAGAETYPATAAPKDGGPELHVALLDLGCKRNIVRCLQKRGCKVTVLPGTSTVEDLAALRPDGLMLSNGPGDPAENTEIIENIRKMLDTGIPAFGICLGHQLTALAAGAKTSKMKYGHRGANQPVTDFATGRTFITSQNHGYAVLGSTLPAGVGRISHVNANDKTCEGVEYAQWNCFTVQFHPEASGGPRDTEFLFDRFIQNIRRINRVKGGL</sequence>
<dbReference type="Pfam" id="PF00117">
    <property type="entry name" value="GATase"/>
    <property type="match status" value="1"/>
</dbReference>
<dbReference type="PRINTS" id="PR00096">
    <property type="entry name" value="GATASE"/>
</dbReference>
<dbReference type="NCBIfam" id="NF009475">
    <property type="entry name" value="PRK12838.1"/>
    <property type="match status" value="1"/>
</dbReference>
<dbReference type="GO" id="GO:0044205">
    <property type="term" value="P:'de novo' UMP biosynthetic process"/>
    <property type="evidence" value="ECO:0007669"/>
    <property type="project" value="UniProtKB-UniRule"/>
</dbReference>
<feature type="active site" evidence="11">
    <location>
        <position position="345"/>
    </location>
</feature>
<dbReference type="FunFam" id="3.50.30.20:FF:000001">
    <property type="entry name" value="Carbamoyl-phosphate synthase small chain"/>
    <property type="match status" value="1"/>
</dbReference>
<evidence type="ECO:0000313" key="13">
    <source>
        <dbReference type="EMBL" id="HJB42006.1"/>
    </source>
</evidence>
<feature type="binding site" evidence="11">
    <location>
        <position position="261"/>
    </location>
    <ligand>
        <name>L-glutamine</name>
        <dbReference type="ChEBI" id="CHEBI:58359"/>
    </ligand>
</feature>
<evidence type="ECO:0000256" key="10">
    <source>
        <dbReference type="ARBA" id="ARBA00049285"/>
    </source>
</evidence>
<dbReference type="Gene3D" id="3.50.30.20">
    <property type="entry name" value="Carbamoyl-phosphate synthase small subunit, N-terminal domain"/>
    <property type="match status" value="1"/>
</dbReference>
<proteinExistence type="inferred from homology"/>
<feature type="domain" description="Carbamoyl-phosphate synthase small subunit N-terminal" evidence="12">
    <location>
        <begin position="1"/>
        <end position="131"/>
    </location>
</feature>
<dbReference type="InterPro" id="IPR006274">
    <property type="entry name" value="CarbamoylP_synth_ssu"/>
</dbReference>
<dbReference type="GO" id="GO:0006526">
    <property type="term" value="P:L-arginine biosynthetic process"/>
    <property type="evidence" value="ECO:0007669"/>
    <property type="project" value="UniProtKB-UniRule"/>
</dbReference>
<dbReference type="Proteomes" id="UP000886803">
    <property type="component" value="Unassembled WGS sequence"/>
</dbReference>
<keyword evidence="4 11" id="KW-0436">Ligase</keyword>
<evidence type="ECO:0000256" key="7">
    <source>
        <dbReference type="ARBA" id="ARBA00022962"/>
    </source>
</evidence>
<dbReference type="GO" id="GO:0006541">
    <property type="term" value="P:glutamine metabolic process"/>
    <property type="evidence" value="ECO:0007669"/>
    <property type="project" value="InterPro"/>
</dbReference>
<comment type="subunit">
    <text evidence="11">Composed of two chains; the small (or glutamine) chain promotes the hydrolysis of glutamine to ammonia, which is used by the large (or ammonia) chain to synthesize carbamoyl phosphate. Tetramer of heterodimers (alpha,beta)4.</text>
</comment>
<keyword evidence="7 11" id="KW-0315">Glutamine amidotransferase</keyword>
<keyword evidence="8 11" id="KW-0665">Pyrimidine biosynthesis</keyword>
<comment type="caution">
    <text evidence="13">The sequence shown here is derived from an EMBL/GenBank/DDBJ whole genome shotgun (WGS) entry which is preliminary data.</text>
</comment>
<dbReference type="InterPro" id="IPR036480">
    <property type="entry name" value="CarbP_synth_ssu_N_sf"/>
</dbReference>
<dbReference type="GO" id="GO:0004088">
    <property type="term" value="F:carbamoyl-phosphate synthase (glutamine-hydrolyzing) activity"/>
    <property type="evidence" value="ECO:0007669"/>
    <property type="project" value="UniProtKB-UniRule"/>
</dbReference>
<feature type="region of interest" description="CPSase" evidence="11">
    <location>
        <begin position="1"/>
        <end position="181"/>
    </location>
</feature>
<evidence type="ECO:0000256" key="3">
    <source>
        <dbReference type="ARBA" id="ARBA00007800"/>
    </source>
</evidence>
<dbReference type="EC" id="6.3.5.5" evidence="11"/>
<dbReference type="SUPFAM" id="SSF52317">
    <property type="entry name" value="Class I glutamine amidotransferase-like"/>
    <property type="match status" value="1"/>
</dbReference>
<feature type="binding site" evidence="11">
    <location>
        <position position="264"/>
    </location>
    <ligand>
        <name>L-glutamine</name>
        <dbReference type="ChEBI" id="CHEBI:58359"/>
    </ligand>
</feature>
<comment type="pathway">
    <text evidence="1 11">Pyrimidine metabolism; UMP biosynthesis via de novo pathway; (S)-dihydroorotate from bicarbonate: step 1/3.</text>
</comment>
<feature type="binding site" evidence="11">
    <location>
        <position position="234"/>
    </location>
    <ligand>
        <name>L-glutamine</name>
        <dbReference type="ChEBI" id="CHEBI:58359"/>
    </ligand>
</feature>
<dbReference type="PANTHER" id="PTHR43418:SF7">
    <property type="entry name" value="CARBAMOYL-PHOSPHATE SYNTHASE SMALL CHAIN"/>
    <property type="match status" value="1"/>
</dbReference>
<evidence type="ECO:0000256" key="1">
    <source>
        <dbReference type="ARBA" id="ARBA00004812"/>
    </source>
</evidence>
<organism evidence="13 14">
    <name type="scientific">Candidatus Gemmiger avicola</name>
    <dbReference type="NCBI Taxonomy" id="2838605"/>
    <lineage>
        <taxon>Bacteria</taxon>
        <taxon>Bacillati</taxon>
        <taxon>Bacillota</taxon>
        <taxon>Clostridia</taxon>
        <taxon>Eubacteriales</taxon>
        <taxon>Gemmiger</taxon>
    </lineage>
</organism>
<comment type="catalytic activity">
    <reaction evidence="9 11">
        <text>hydrogencarbonate + L-glutamine + 2 ATP + H2O = carbamoyl phosphate + L-glutamate + 2 ADP + phosphate + 2 H(+)</text>
        <dbReference type="Rhea" id="RHEA:18633"/>
        <dbReference type="ChEBI" id="CHEBI:15377"/>
        <dbReference type="ChEBI" id="CHEBI:15378"/>
        <dbReference type="ChEBI" id="CHEBI:17544"/>
        <dbReference type="ChEBI" id="CHEBI:29985"/>
        <dbReference type="ChEBI" id="CHEBI:30616"/>
        <dbReference type="ChEBI" id="CHEBI:43474"/>
        <dbReference type="ChEBI" id="CHEBI:58228"/>
        <dbReference type="ChEBI" id="CHEBI:58359"/>
        <dbReference type="ChEBI" id="CHEBI:456216"/>
        <dbReference type="EC" id="6.3.5.5"/>
    </reaction>
</comment>
<keyword evidence="11" id="KW-0055">Arginine biosynthesis</keyword>
<dbReference type="PANTHER" id="PTHR43418">
    <property type="entry name" value="MULTIFUNCTIONAL TRYPTOPHAN BIOSYNTHESIS PROTEIN-RELATED"/>
    <property type="match status" value="1"/>
</dbReference>
<dbReference type="PRINTS" id="PR00097">
    <property type="entry name" value="ANTSNTHASEII"/>
</dbReference>
<gene>
    <name evidence="11 13" type="primary">carA</name>
    <name evidence="13" type="ORF">H9945_05840</name>
</gene>
<keyword evidence="11" id="KW-0028">Amino-acid biosynthesis</keyword>
<reference evidence="13" key="2">
    <citation type="submission" date="2021-04" db="EMBL/GenBank/DDBJ databases">
        <authorList>
            <person name="Gilroy R."/>
        </authorList>
    </citation>
    <scope>NUCLEOTIDE SEQUENCE</scope>
    <source>
        <strain evidence="13">ChiBcec8-13705</strain>
    </source>
</reference>
<feature type="active site" description="Nucleophile" evidence="11">
    <location>
        <position position="260"/>
    </location>
</feature>
<evidence type="ECO:0000256" key="11">
    <source>
        <dbReference type="HAMAP-Rule" id="MF_01209"/>
    </source>
</evidence>
<reference evidence="13" key="1">
    <citation type="journal article" date="2021" name="PeerJ">
        <title>Extensive microbial diversity within the chicken gut microbiome revealed by metagenomics and culture.</title>
        <authorList>
            <person name="Gilroy R."/>
            <person name="Ravi A."/>
            <person name="Getino M."/>
            <person name="Pursley I."/>
            <person name="Horton D.L."/>
            <person name="Alikhan N.F."/>
            <person name="Baker D."/>
            <person name="Gharbi K."/>
            <person name="Hall N."/>
            <person name="Watson M."/>
            <person name="Adriaenssens E.M."/>
            <person name="Foster-Nyarko E."/>
            <person name="Jarju S."/>
            <person name="Secka A."/>
            <person name="Antonio M."/>
            <person name="Oren A."/>
            <person name="Chaudhuri R.R."/>
            <person name="La Ragione R."/>
            <person name="Hildebrand F."/>
            <person name="Pallen M.J."/>
        </authorList>
    </citation>
    <scope>NUCLEOTIDE SEQUENCE</scope>
    <source>
        <strain evidence="13">ChiBcec8-13705</strain>
    </source>
</reference>
<comment type="function">
    <text evidence="11">Small subunit of the glutamine-dependent carbamoyl phosphate synthetase (CPSase). CPSase catalyzes the formation of carbamoyl phosphate from the ammonia moiety of glutamine, carbonate, and phosphate donated by ATP, constituting the first step of 2 biosynthetic pathways, one leading to arginine and/or urea and the other to pyrimidine nucleotides. The small subunit (glutamine amidotransferase) binds and cleaves glutamine to supply the large subunit with the substrate ammonia.</text>
</comment>
<keyword evidence="6 11" id="KW-0067">ATP-binding</keyword>
<comment type="catalytic activity">
    <reaction evidence="10 11">
        <text>L-glutamine + H2O = L-glutamate + NH4(+)</text>
        <dbReference type="Rhea" id="RHEA:15889"/>
        <dbReference type="ChEBI" id="CHEBI:15377"/>
        <dbReference type="ChEBI" id="CHEBI:28938"/>
        <dbReference type="ChEBI" id="CHEBI:29985"/>
        <dbReference type="ChEBI" id="CHEBI:58359"/>
    </reaction>
</comment>
<dbReference type="Pfam" id="PF00988">
    <property type="entry name" value="CPSase_sm_chain"/>
    <property type="match status" value="1"/>
</dbReference>
<feature type="binding site" evidence="11">
    <location>
        <position position="45"/>
    </location>
    <ligand>
        <name>L-glutamine</name>
        <dbReference type="ChEBI" id="CHEBI:58359"/>
    </ligand>
</feature>
<feature type="binding site" evidence="11">
    <location>
        <position position="302"/>
    </location>
    <ligand>
        <name>L-glutamine</name>
        <dbReference type="ChEBI" id="CHEBI:58359"/>
    </ligand>
</feature>
<dbReference type="GO" id="GO:0006207">
    <property type="term" value="P:'de novo' pyrimidine nucleobase biosynthetic process"/>
    <property type="evidence" value="ECO:0007669"/>
    <property type="project" value="InterPro"/>
</dbReference>
<dbReference type="InterPro" id="IPR002474">
    <property type="entry name" value="CarbamoylP_synth_ssu_N"/>
</dbReference>
<evidence type="ECO:0000256" key="2">
    <source>
        <dbReference type="ARBA" id="ARBA00005077"/>
    </source>
</evidence>
<evidence type="ECO:0000313" key="14">
    <source>
        <dbReference type="Proteomes" id="UP000886803"/>
    </source>
</evidence>
<evidence type="ECO:0000256" key="8">
    <source>
        <dbReference type="ARBA" id="ARBA00022975"/>
    </source>
</evidence>
<dbReference type="NCBIfam" id="TIGR01368">
    <property type="entry name" value="CPSaseIIsmall"/>
    <property type="match status" value="1"/>
</dbReference>
<evidence type="ECO:0000259" key="12">
    <source>
        <dbReference type="SMART" id="SM01097"/>
    </source>
</evidence>
<evidence type="ECO:0000256" key="5">
    <source>
        <dbReference type="ARBA" id="ARBA00022741"/>
    </source>
</evidence>
<dbReference type="GO" id="GO:0005524">
    <property type="term" value="F:ATP binding"/>
    <property type="evidence" value="ECO:0007669"/>
    <property type="project" value="UniProtKB-UniRule"/>
</dbReference>
<protein>
    <recommendedName>
        <fullName evidence="11">Carbamoyl phosphate synthase small chain</fullName>
        <ecNumber evidence="11">6.3.5.5</ecNumber>
    </recommendedName>
    <alternativeName>
        <fullName evidence="11">Carbamoyl phosphate synthetase glutamine chain</fullName>
    </alternativeName>
</protein>
<dbReference type="InterPro" id="IPR017926">
    <property type="entry name" value="GATASE"/>
</dbReference>
<feature type="active site" evidence="11">
    <location>
        <position position="347"/>
    </location>
</feature>
<feature type="binding site" evidence="11">
    <location>
        <position position="304"/>
    </location>
    <ligand>
        <name>L-glutamine</name>
        <dbReference type="ChEBI" id="CHEBI:58359"/>
    </ligand>
</feature>
<dbReference type="PROSITE" id="PS51273">
    <property type="entry name" value="GATASE_TYPE_1"/>
    <property type="match status" value="1"/>
</dbReference>
<keyword evidence="5 11" id="KW-0547">Nucleotide-binding</keyword>
<dbReference type="PRINTS" id="PR00099">
    <property type="entry name" value="CPSGATASE"/>
</dbReference>
<comment type="similarity">
    <text evidence="3 11">Belongs to the CarA family.</text>
</comment>
<evidence type="ECO:0000256" key="6">
    <source>
        <dbReference type="ARBA" id="ARBA00022840"/>
    </source>
</evidence>
<dbReference type="Gene3D" id="3.40.50.880">
    <property type="match status" value="1"/>
</dbReference>
<dbReference type="InterPro" id="IPR029062">
    <property type="entry name" value="Class_I_gatase-like"/>
</dbReference>
<dbReference type="CDD" id="cd01744">
    <property type="entry name" value="GATase1_CPSase"/>
    <property type="match status" value="1"/>
</dbReference>
<dbReference type="SUPFAM" id="SSF52021">
    <property type="entry name" value="Carbamoyl phosphate synthetase, small subunit N-terminal domain"/>
    <property type="match status" value="1"/>
</dbReference>
<name>A0A9D2S3K9_9FIRM</name>
<dbReference type="InterPro" id="IPR050472">
    <property type="entry name" value="Anth_synth/Amidotransfase"/>
</dbReference>
<dbReference type="EMBL" id="DWYG01000092">
    <property type="protein sequence ID" value="HJB42006.1"/>
    <property type="molecule type" value="Genomic_DNA"/>
</dbReference>
<dbReference type="HAMAP" id="MF_01209">
    <property type="entry name" value="CPSase_S_chain"/>
    <property type="match status" value="1"/>
</dbReference>
<dbReference type="AlphaFoldDB" id="A0A9D2S3K9"/>
<dbReference type="InterPro" id="IPR035686">
    <property type="entry name" value="CPSase_GATase1"/>
</dbReference>
<evidence type="ECO:0000256" key="9">
    <source>
        <dbReference type="ARBA" id="ARBA00048816"/>
    </source>
</evidence>
<feature type="binding site" evidence="11">
    <location>
        <position position="232"/>
    </location>
    <ligand>
        <name>L-glutamine</name>
        <dbReference type="ChEBI" id="CHEBI:58359"/>
    </ligand>
</feature>
<feature type="binding site" evidence="11">
    <location>
        <position position="305"/>
    </location>
    <ligand>
        <name>L-glutamine</name>
        <dbReference type="ChEBI" id="CHEBI:58359"/>
    </ligand>
</feature>
<accession>A0A9D2S3K9</accession>